<dbReference type="CDD" id="cd00093">
    <property type="entry name" value="HTH_XRE"/>
    <property type="match status" value="1"/>
</dbReference>
<dbReference type="PROSITE" id="PS50943">
    <property type="entry name" value="HTH_CROC1"/>
    <property type="match status" value="1"/>
</dbReference>
<dbReference type="Gene3D" id="1.10.260.40">
    <property type="entry name" value="lambda repressor-like DNA-binding domains"/>
    <property type="match status" value="1"/>
</dbReference>
<proteinExistence type="predicted"/>
<evidence type="ECO:0000313" key="4">
    <source>
        <dbReference type="Proteomes" id="UP000009352"/>
    </source>
</evidence>
<comment type="caution">
    <text evidence="3">The sequence shown here is derived from an EMBL/GenBank/DDBJ whole genome shotgun (WGS) entry which is preliminary data.</text>
</comment>
<dbReference type="SUPFAM" id="SSF47413">
    <property type="entry name" value="lambda repressor-like DNA-binding domains"/>
    <property type="match status" value="1"/>
</dbReference>
<reference evidence="3 4" key="1">
    <citation type="journal article" date="2013" name="Genome Announc.">
        <title>Draft Genome Sequence of Staphylococcus simulans UMC-CNS-990, Isolated from a Case of Chronic Bovine Mastitis.</title>
        <authorList>
            <person name="Calcutt M.J."/>
            <person name="Foecking M.F."/>
            <person name="Hsieh H.Y."/>
            <person name="Perry J."/>
            <person name="Stewart G.C."/>
            <person name="Middleton J.R."/>
        </authorList>
    </citation>
    <scope>NUCLEOTIDE SEQUENCE [LARGE SCALE GENOMIC DNA]</scope>
    <source>
        <strain evidence="3 4">LRHMDP3</strain>
    </source>
</reference>
<dbReference type="Pfam" id="PF01381">
    <property type="entry name" value="HTH_3"/>
    <property type="match status" value="1"/>
</dbReference>
<dbReference type="PANTHER" id="PTHR46558">
    <property type="entry name" value="TRACRIPTIONAL REGULATORY PROTEIN-RELATED-RELATED"/>
    <property type="match status" value="1"/>
</dbReference>
<evidence type="ECO:0000313" key="3">
    <source>
        <dbReference type="EMBL" id="EKS50141.1"/>
    </source>
</evidence>
<organism evidence="3 4">
    <name type="scientific">Lacticaseibacillus rhamnosus LRHMDP3</name>
    <dbReference type="NCBI Taxonomy" id="1203259"/>
    <lineage>
        <taxon>Bacteria</taxon>
        <taxon>Bacillati</taxon>
        <taxon>Bacillota</taxon>
        <taxon>Bacilli</taxon>
        <taxon>Lactobacillales</taxon>
        <taxon>Lactobacillaceae</taxon>
        <taxon>Lacticaseibacillus</taxon>
    </lineage>
</organism>
<evidence type="ECO:0000259" key="2">
    <source>
        <dbReference type="PROSITE" id="PS50943"/>
    </source>
</evidence>
<dbReference type="Proteomes" id="UP000009352">
    <property type="component" value="Unassembled WGS sequence"/>
</dbReference>
<dbReference type="AlphaFoldDB" id="A0AB33XTF6"/>
<dbReference type="EMBL" id="AMQX01000010">
    <property type="protein sequence ID" value="EKS50141.1"/>
    <property type="molecule type" value="Genomic_DNA"/>
</dbReference>
<dbReference type="PANTHER" id="PTHR46558:SF11">
    <property type="entry name" value="HTH-TYPE TRANSCRIPTIONAL REGULATOR XRE"/>
    <property type="match status" value="1"/>
</dbReference>
<protein>
    <submittedName>
        <fullName evidence="3">Transcriptional regulator, xre family</fullName>
    </submittedName>
</protein>
<sequence>MIIMHLNQIIRTKRLAAGLTQEALAQKVGVTAPAVSKWEKGISYPDITLLPILARNLNTDVNTLLDFSADLDPASLRSFYTKLTATAQKDGWKAAVALVDEELREYPSVPQLQMMVPAFLQGLKSDIPTNEWPAVRERIIQLYQASERPHSSLPEAQIAAEGLFQFYLSEHEFDVAEKQLQNLPSETVAYQALKLKLQLSQGQFDKAYVDGEQLLTSDFSALTIVLNLLTQVAIADHQLATAQLYVDTLLKFDAVFNMYSPWAIDSQLRLAKAANKPKEAIAILQKSIDKIDRKVPAVLKHLPKLQPIASLTEAQKQLAQSFAADPELDYLKDDPEFQKLIHQFDA</sequence>
<feature type="domain" description="HTH cro/C1-type" evidence="2">
    <location>
        <begin position="10"/>
        <end position="64"/>
    </location>
</feature>
<gene>
    <name evidence="3" type="ORF">LRHMDP3_1965</name>
</gene>
<dbReference type="SMART" id="SM00530">
    <property type="entry name" value="HTH_XRE"/>
    <property type="match status" value="1"/>
</dbReference>
<dbReference type="InterPro" id="IPR001387">
    <property type="entry name" value="Cro/C1-type_HTH"/>
</dbReference>
<name>A0AB33XTF6_LACRH</name>
<dbReference type="InterPro" id="IPR010982">
    <property type="entry name" value="Lambda_DNA-bd_dom_sf"/>
</dbReference>
<dbReference type="GO" id="GO:0003677">
    <property type="term" value="F:DNA binding"/>
    <property type="evidence" value="ECO:0007669"/>
    <property type="project" value="UniProtKB-KW"/>
</dbReference>
<accession>A0AB33XTF6</accession>
<evidence type="ECO:0000256" key="1">
    <source>
        <dbReference type="ARBA" id="ARBA00023125"/>
    </source>
</evidence>
<keyword evidence="1" id="KW-0238">DNA-binding</keyword>